<dbReference type="EC" id="2.1.1.77" evidence="3"/>
<dbReference type="InterPro" id="IPR029063">
    <property type="entry name" value="SAM-dependent_MTases_sf"/>
</dbReference>
<evidence type="ECO:0000256" key="7">
    <source>
        <dbReference type="ARBA" id="ARBA00022679"/>
    </source>
</evidence>
<name>A0ABQ4TY86_9HYPH</name>
<evidence type="ECO:0000256" key="4">
    <source>
        <dbReference type="ARBA" id="ARBA00013346"/>
    </source>
</evidence>
<comment type="similarity">
    <text evidence="2">Belongs to the methyltransferase superfamily. L-isoaspartyl/D-aspartyl protein methyltransferase family.</text>
</comment>
<keyword evidence="7" id="KW-0808">Transferase</keyword>
<evidence type="ECO:0000256" key="5">
    <source>
        <dbReference type="ARBA" id="ARBA00022490"/>
    </source>
</evidence>
<dbReference type="RefSeq" id="WP_238181555.1">
    <property type="nucleotide sequence ID" value="NZ_BPRB01000057.1"/>
</dbReference>
<dbReference type="InterPro" id="IPR000682">
    <property type="entry name" value="PCMT"/>
</dbReference>
<comment type="subcellular location">
    <subcellularLocation>
        <location evidence="1">Cytoplasm</location>
    </subcellularLocation>
</comment>
<evidence type="ECO:0000256" key="10">
    <source>
        <dbReference type="ARBA" id="ARBA00031323"/>
    </source>
</evidence>
<evidence type="ECO:0000256" key="3">
    <source>
        <dbReference type="ARBA" id="ARBA00011890"/>
    </source>
</evidence>
<keyword evidence="6" id="KW-0489">Methyltransferase</keyword>
<dbReference type="PANTHER" id="PTHR11579:SF0">
    <property type="entry name" value="PROTEIN-L-ISOASPARTATE(D-ASPARTATE) O-METHYLTRANSFERASE"/>
    <property type="match status" value="1"/>
</dbReference>
<dbReference type="Proteomes" id="UP001055057">
    <property type="component" value="Unassembled WGS sequence"/>
</dbReference>
<dbReference type="EMBL" id="BPRB01000057">
    <property type="protein sequence ID" value="GJE58958.1"/>
    <property type="molecule type" value="Genomic_DNA"/>
</dbReference>
<organism evidence="12 13">
    <name type="scientific">Methylobacterium trifolii</name>
    <dbReference type="NCBI Taxonomy" id="1003092"/>
    <lineage>
        <taxon>Bacteria</taxon>
        <taxon>Pseudomonadati</taxon>
        <taxon>Pseudomonadota</taxon>
        <taxon>Alphaproteobacteria</taxon>
        <taxon>Hyphomicrobiales</taxon>
        <taxon>Methylobacteriaceae</taxon>
        <taxon>Methylobacterium</taxon>
    </lineage>
</organism>
<evidence type="ECO:0000256" key="8">
    <source>
        <dbReference type="ARBA" id="ARBA00022691"/>
    </source>
</evidence>
<dbReference type="Gene3D" id="3.40.50.150">
    <property type="entry name" value="Vaccinia Virus protein VP39"/>
    <property type="match status" value="1"/>
</dbReference>
<accession>A0ABQ4TY86</accession>
<keyword evidence="13" id="KW-1185">Reference proteome</keyword>
<dbReference type="SUPFAM" id="SSF53335">
    <property type="entry name" value="S-adenosyl-L-methionine-dependent methyltransferases"/>
    <property type="match status" value="1"/>
</dbReference>
<sequence>MTEAERAIVRNAYAKQIVHAAGTDDPRLEEALATIRREDFLPPPPWQIMHLASGSSAGPVADAVYLYQDAPVAILAEKRLNNGQPSFLTRLIAAGNFEAGAHAVHIGTGTGYYTAVIGRLVGPTGRVTGIEIEPGLAAQAASNLARFPHVRVVSGDGTALPLDPADVVFVNAGAARPADAWLDALKPEGRLILPLTLGFTTEQGQAMTRGAVFRITRQADGYAARCLSRTVIYPCAGSRDRDAEAALAAAFAKDGIGRVTRLHRTDDLPEDRCWLRAPGWSLAYD</sequence>
<reference evidence="12" key="1">
    <citation type="journal article" date="2021" name="Front. Microbiol.">
        <title>Comprehensive Comparative Genomics and Phenotyping of Methylobacterium Species.</title>
        <authorList>
            <person name="Alessa O."/>
            <person name="Ogura Y."/>
            <person name="Fujitani Y."/>
            <person name="Takami H."/>
            <person name="Hayashi T."/>
            <person name="Sahin N."/>
            <person name="Tani A."/>
        </authorList>
    </citation>
    <scope>NUCLEOTIDE SEQUENCE</scope>
    <source>
        <strain evidence="12">DSM 23632</strain>
    </source>
</reference>
<keyword evidence="5" id="KW-0963">Cytoplasm</keyword>
<reference evidence="12" key="2">
    <citation type="submission" date="2021-08" db="EMBL/GenBank/DDBJ databases">
        <authorList>
            <person name="Tani A."/>
            <person name="Ola A."/>
            <person name="Ogura Y."/>
            <person name="Katsura K."/>
            <person name="Hayashi T."/>
        </authorList>
    </citation>
    <scope>NUCLEOTIDE SEQUENCE</scope>
    <source>
        <strain evidence="12">DSM 23632</strain>
    </source>
</reference>
<evidence type="ECO:0000256" key="6">
    <source>
        <dbReference type="ARBA" id="ARBA00022603"/>
    </source>
</evidence>
<dbReference type="Pfam" id="PF01135">
    <property type="entry name" value="PCMT"/>
    <property type="match status" value="1"/>
</dbReference>
<gene>
    <name evidence="12" type="primary">pcm_1</name>
    <name evidence="12" type="ORF">MPOCJGCO_1044</name>
</gene>
<keyword evidence="8" id="KW-0949">S-adenosyl-L-methionine</keyword>
<evidence type="ECO:0000256" key="2">
    <source>
        <dbReference type="ARBA" id="ARBA00005369"/>
    </source>
</evidence>
<evidence type="ECO:0000313" key="12">
    <source>
        <dbReference type="EMBL" id="GJE58958.1"/>
    </source>
</evidence>
<evidence type="ECO:0000256" key="1">
    <source>
        <dbReference type="ARBA" id="ARBA00004496"/>
    </source>
</evidence>
<dbReference type="CDD" id="cd02440">
    <property type="entry name" value="AdoMet_MTases"/>
    <property type="match status" value="1"/>
</dbReference>
<comment type="caution">
    <text evidence="12">The sequence shown here is derived from an EMBL/GenBank/DDBJ whole genome shotgun (WGS) entry which is preliminary data.</text>
</comment>
<proteinExistence type="inferred from homology"/>
<evidence type="ECO:0000256" key="11">
    <source>
        <dbReference type="ARBA" id="ARBA00031350"/>
    </source>
</evidence>
<protein>
    <recommendedName>
        <fullName evidence="4">Protein-L-isoaspartate O-methyltransferase</fullName>
        <ecNumber evidence="3">2.1.1.77</ecNumber>
    </recommendedName>
    <alternativeName>
        <fullName evidence="11">L-isoaspartyl protein carboxyl methyltransferase</fullName>
    </alternativeName>
    <alternativeName>
        <fullName evidence="9">Protein L-isoaspartyl methyltransferase</fullName>
    </alternativeName>
    <alternativeName>
        <fullName evidence="10">Protein-beta-aspartate methyltransferase</fullName>
    </alternativeName>
</protein>
<dbReference type="PANTHER" id="PTHR11579">
    <property type="entry name" value="PROTEIN-L-ISOASPARTATE O-METHYLTRANSFERASE"/>
    <property type="match status" value="1"/>
</dbReference>
<evidence type="ECO:0000313" key="13">
    <source>
        <dbReference type="Proteomes" id="UP001055057"/>
    </source>
</evidence>
<evidence type="ECO:0000256" key="9">
    <source>
        <dbReference type="ARBA" id="ARBA00030757"/>
    </source>
</evidence>